<reference evidence="15 16" key="1">
    <citation type="submission" date="2016-10" db="EMBL/GenBank/DDBJ databases">
        <authorList>
            <person name="de Groot N.N."/>
        </authorList>
    </citation>
    <scope>NUCLEOTIDE SEQUENCE [LARGE SCALE GENOMIC DNA]</scope>
    <source>
        <strain evidence="15 16">M79</strain>
    </source>
</reference>
<evidence type="ECO:0000256" key="8">
    <source>
        <dbReference type="ARBA" id="ARBA00022840"/>
    </source>
</evidence>
<dbReference type="SUPFAM" id="SSF56059">
    <property type="entry name" value="Glutathione synthetase ATP-binding domain-like"/>
    <property type="match status" value="1"/>
</dbReference>
<keyword evidence="10" id="KW-0464">Manganese</keyword>
<name>A0A1I4ENF6_9LACT</name>
<dbReference type="OrthoDB" id="9803907at2"/>
<dbReference type="Gene3D" id="3.30.470.20">
    <property type="entry name" value="ATP-grasp fold, B domain"/>
    <property type="match status" value="2"/>
</dbReference>
<evidence type="ECO:0000256" key="1">
    <source>
        <dbReference type="ARBA" id="ARBA00001936"/>
    </source>
</evidence>
<sequence length="754" mass="86685">MTIAYPKILSSSQVKPYLFQARFGLEREGHRVDSAGNLSRLNHPAALGPRRFHPYFQTDFSETQMEAITPVFDNPKQALQFMEALHDVMIRSLEQEELLWAQSMPPALPENESEIRLANLEKTKDVLYREGLAEKYGKRKQMVSGIHYNFEFGEDLLEAMWQQQETTDFKAFKSEIYMKLSRQYLRYMWLITYCLGASPRANTGFFTDQNEKIQEPVRSIRNSKFGYRNRPEIFVSYESLEQYYEDLQTYVKTRALSEMKEFYSAVRLRGGKRAEELLDVGIQYVEFRNFDLNPFVRVGMDEDTARFIHLFTLYLIYKEEEETPDAAQRLGYEINDAVALENTLEKTAYYHEGKLFFDQMRIFAQNLDFAQADLALIDKFAQMLEKPETTIAGQMELAYRQNKAFALDLSRKYRQQTYKRPFQLAGFTHLELSTQNLLFDAIQKGLKVEVLDAQDQMVALSFKSHTEIIEKGNMTSKDSMVAYAVMENKVVTKKLLDRAHLKTPQGQEFSDLATAQAAFPLFKSAAIVVKPKSTNYGLGISIFKKPATQEQFHKALEIAFQEDKEVLVERFVSGTEYRFFVLDGETKAVLRRDAAHVIGDGVSTIKQLVAQKNENPLRGHDHRFPLEKIQITATEKLMLEVQGYTEQSIPAKGIKVNLRENSNVSTGGDSIDVTDEMPKIYKDIAEKAAEALQVKITGVDILIEDLNDGLGEKYSIIEANFNPAMLFHLYPLKGKGRRVTMDVLHFLFPEIFAQ</sequence>
<dbReference type="EC" id="6.3.2.2" evidence="13"/>
<dbReference type="Pfam" id="PF18419">
    <property type="entry name" value="ATP-grasp_6"/>
    <property type="match status" value="1"/>
</dbReference>
<evidence type="ECO:0000256" key="13">
    <source>
        <dbReference type="HAMAP-Rule" id="MF_00782"/>
    </source>
</evidence>
<dbReference type="InterPro" id="IPR006334">
    <property type="entry name" value="Glut_cys_ligase"/>
</dbReference>
<dbReference type="EMBL" id="FOTJ01000001">
    <property type="protein sequence ID" value="SFL07275.1"/>
    <property type="molecule type" value="Genomic_DNA"/>
</dbReference>
<evidence type="ECO:0000256" key="3">
    <source>
        <dbReference type="ARBA" id="ARBA00005006"/>
    </source>
</evidence>
<comment type="subunit">
    <text evidence="13">Monomer.</text>
</comment>
<feature type="region of interest" description="Glutamate--cysteine ligase" evidence="13">
    <location>
        <begin position="1"/>
        <end position="339"/>
    </location>
</feature>
<dbReference type="InterPro" id="IPR020561">
    <property type="entry name" value="PRibGlycinamid_synth_ATP-grasp"/>
</dbReference>
<dbReference type="Gene3D" id="3.30.590.20">
    <property type="match status" value="1"/>
</dbReference>
<organism evidence="15 16">
    <name type="scientific">Lactococcus garvieae</name>
    <dbReference type="NCBI Taxonomy" id="1363"/>
    <lineage>
        <taxon>Bacteria</taxon>
        <taxon>Bacillati</taxon>
        <taxon>Bacillota</taxon>
        <taxon>Bacilli</taxon>
        <taxon>Lactobacillales</taxon>
        <taxon>Streptococcaceae</taxon>
        <taxon>Lactococcus</taxon>
    </lineage>
</organism>
<evidence type="ECO:0000256" key="11">
    <source>
        <dbReference type="ARBA" id="ARBA00023268"/>
    </source>
</evidence>
<gene>
    <name evidence="13" type="primary">gshAB</name>
    <name evidence="13" type="synonym">gshF</name>
    <name evidence="15" type="ORF">SAMN05216438_10197</name>
</gene>
<comment type="catalytic activity">
    <reaction evidence="13">
        <text>gamma-L-glutamyl-L-cysteine + glycine + ATP = glutathione + ADP + phosphate + H(+)</text>
        <dbReference type="Rhea" id="RHEA:13557"/>
        <dbReference type="ChEBI" id="CHEBI:15378"/>
        <dbReference type="ChEBI" id="CHEBI:30616"/>
        <dbReference type="ChEBI" id="CHEBI:43474"/>
        <dbReference type="ChEBI" id="CHEBI:57305"/>
        <dbReference type="ChEBI" id="CHEBI:57925"/>
        <dbReference type="ChEBI" id="CHEBI:58173"/>
        <dbReference type="ChEBI" id="CHEBI:456216"/>
        <dbReference type="EC" id="6.3.2.3"/>
    </reaction>
</comment>
<comment type="pathway">
    <text evidence="3 13">Sulfur metabolism; glutathione biosynthesis; glutathione from L-cysteine and L-glutamate: step 1/2.</text>
</comment>
<evidence type="ECO:0000256" key="7">
    <source>
        <dbReference type="ARBA" id="ARBA00022741"/>
    </source>
</evidence>
<evidence type="ECO:0000313" key="16">
    <source>
        <dbReference type="Proteomes" id="UP000181969"/>
    </source>
</evidence>
<feature type="domain" description="ATP-grasp" evidence="14">
    <location>
        <begin position="493"/>
        <end position="748"/>
    </location>
</feature>
<comment type="cofactor">
    <cofactor evidence="1">
        <name>Mn(2+)</name>
        <dbReference type="ChEBI" id="CHEBI:29035"/>
    </cofactor>
</comment>
<keyword evidence="4 13" id="KW-0436">Ligase</keyword>
<dbReference type="GO" id="GO:0004363">
    <property type="term" value="F:glutathione synthase activity"/>
    <property type="evidence" value="ECO:0007669"/>
    <property type="project" value="UniProtKB-UniRule"/>
</dbReference>
<dbReference type="SUPFAM" id="SSF55931">
    <property type="entry name" value="Glutamine synthetase/guanido kinase"/>
    <property type="match status" value="1"/>
</dbReference>
<dbReference type="InterPro" id="IPR011761">
    <property type="entry name" value="ATP-grasp"/>
</dbReference>
<dbReference type="PANTHER" id="PTHR38761">
    <property type="entry name" value="GLUTAMATE--CYSTEINE LIGASE"/>
    <property type="match status" value="1"/>
</dbReference>
<keyword evidence="6" id="KW-0479">Metal-binding</keyword>
<dbReference type="NCBIfam" id="TIGR01435">
    <property type="entry name" value="glu_cys_lig_rel"/>
    <property type="match status" value="1"/>
</dbReference>
<proteinExistence type="inferred from homology"/>
<dbReference type="Pfam" id="PF01071">
    <property type="entry name" value="GARS_A"/>
    <property type="match status" value="1"/>
</dbReference>
<evidence type="ECO:0000256" key="4">
    <source>
        <dbReference type="ARBA" id="ARBA00022598"/>
    </source>
</evidence>
<keyword evidence="5 13" id="KW-0317">Glutathione biosynthesis</keyword>
<dbReference type="PANTHER" id="PTHR38761:SF1">
    <property type="entry name" value="GLUTAMATE--CYSTEINE LIGASE"/>
    <property type="match status" value="1"/>
</dbReference>
<accession>A0A1I4ENF6</accession>
<dbReference type="GO" id="GO:0046872">
    <property type="term" value="F:metal ion binding"/>
    <property type="evidence" value="ECO:0007669"/>
    <property type="project" value="UniProtKB-KW"/>
</dbReference>
<dbReference type="InterPro" id="IPR014746">
    <property type="entry name" value="Gln_synth/guanido_kin_cat_dom"/>
</dbReference>
<dbReference type="InterPro" id="IPR006335">
    <property type="entry name" value="Glut_biosynth"/>
</dbReference>
<comment type="similarity">
    <text evidence="13">In the N-terminal section; belongs to the glutamate--cysteine ligase type 1 family. Type 2 subfamily.</text>
</comment>
<protein>
    <recommendedName>
        <fullName evidence="13">Glutathione biosynthesis bifunctional protein GshAB</fullName>
    </recommendedName>
    <alternativeName>
        <fullName evidence="13">Gamma-GCS-GS</fullName>
        <shortName evidence="13">GCS-GS</shortName>
    </alternativeName>
    <domain>
        <recommendedName>
            <fullName evidence="13">Glutamate--cysteine ligase</fullName>
            <ecNumber evidence="13">6.3.2.2</ecNumber>
        </recommendedName>
        <alternativeName>
            <fullName evidence="13">Gamma-ECS</fullName>
            <shortName evidence="13">GCS</shortName>
        </alternativeName>
        <alternativeName>
            <fullName evidence="13">Gamma-glutamylcysteine synthetase</fullName>
        </alternativeName>
    </domain>
    <domain>
        <recommendedName>
            <fullName evidence="13">Glutathione synthetase</fullName>
            <ecNumber evidence="13">6.3.2.3</ecNumber>
        </recommendedName>
        <alternativeName>
            <fullName evidence="13">GSH synthetase</fullName>
            <shortName evidence="13">GS</shortName>
            <shortName evidence="13">GSH-S</shortName>
            <shortName evidence="13">GSHase</shortName>
        </alternativeName>
        <alternativeName>
            <fullName evidence="13">Glutathione synthase</fullName>
        </alternativeName>
    </domain>
</protein>
<keyword evidence="9" id="KW-0460">Magnesium</keyword>
<dbReference type="Proteomes" id="UP000181969">
    <property type="component" value="Unassembled WGS sequence"/>
</dbReference>
<evidence type="ECO:0000313" key="15">
    <source>
        <dbReference type="EMBL" id="SFL07275.1"/>
    </source>
</evidence>
<dbReference type="EC" id="6.3.2.3" evidence="13"/>
<evidence type="ECO:0000256" key="6">
    <source>
        <dbReference type="ARBA" id="ARBA00022723"/>
    </source>
</evidence>
<comment type="cofactor">
    <cofactor evidence="2">
        <name>Mg(2+)</name>
        <dbReference type="ChEBI" id="CHEBI:18420"/>
    </cofactor>
</comment>
<dbReference type="NCBIfam" id="NF002688">
    <property type="entry name" value="PRK02471.1"/>
    <property type="match status" value="1"/>
</dbReference>
<comment type="pathway">
    <text evidence="13">Sulfur metabolism; glutathione biosynthesis; glutathione from L-cysteine and L-glutamate: step 2/2.</text>
</comment>
<dbReference type="GO" id="GO:0004357">
    <property type="term" value="F:glutamate-cysteine ligase activity"/>
    <property type="evidence" value="ECO:0007669"/>
    <property type="project" value="UniProtKB-UniRule"/>
</dbReference>
<dbReference type="InterPro" id="IPR040657">
    <property type="entry name" value="GshAB_ATP-grasp"/>
</dbReference>
<dbReference type="InterPro" id="IPR007370">
    <property type="entry name" value="Glu_cys_ligase"/>
</dbReference>
<dbReference type="GO" id="GO:0005524">
    <property type="term" value="F:ATP binding"/>
    <property type="evidence" value="ECO:0007669"/>
    <property type="project" value="UniProtKB-UniRule"/>
</dbReference>
<dbReference type="GO" id="GO:0005829">
    <property type="term" value="C:cytosol"/>
    <property type="evidence" value="ECO:0007669"/>
    <property type="project" value="TreeGrafter"/>
</dbReference>
<comment type="function">
    <text evidence="13">Synthesizes glutathione from L-glutamate and L-cysteine via gamma-L-glutamyl-L-cysteine.</text>
</comment>
<dbReference type="Pfam" id="PF04262">
    <property type="entry name" value="Glu_cys_ligase"/>
    <property type="match status" value="1"/>
</dbReference>
<keyword evidence="7 13" id="KW-0547">Nucleotide-binding</keyword>
<evidence type="ECO:0000256" key="5">
    <source>
        <dbReference type="ARBA" id="ARBA00022684"/>
    </source>
</evidence>
<evidence type="ECO:0000256" key="12">
    <source>
        <dbReference type="ARBA" id="ARBA00048819"/>
    </source>
</evidence>
<evidence type="ECO:0000256" key="10">
    <source>
        <dbReference type="ARBA" id="ARBA00023211"/>
    </source>
</evidence>
<dbReference type="UniPathway" id="UPA00142">
    <property type="reaction ID" value="UER00209"/>
</dbReference>
<dbReference type="HAMAP" id="MF_00782">
    <property type="entry name" value="Glut_biosynth"/>
    <property type="match status" value="1"/>
</dbReference>
<evidence type="ECO:0000256" key="9">
    <source>
        <dbReference type="ARBA" id="ARBA00022842"/>
    </source>
</evidence>
<dbReference type="RefSeq" id="WP_074749862.1">
    <property type="nucleotide sequence ID" value="NZ_FOTJ01000001.1"/>
</dbReference>
<evidence type="ECO:0000259" key="14">
    <source>
        <dbReference type="PROSITE" id="PS50975"/>
    </source>
</evidence>
<keyword evidence="11 13" id="KW-0511">Multifunctional enzyme</keyword>
<evidence type="ECO:0000256" key="2">
    <source>
        <dbReference type="ARBA" id="ARBA00001946"/>
    </source>
</evidence>
<dbReference type="AlphaFoldDB" id="A0A1I4ENF6"/>
<dbReference type="PROSITE" id="PS50975">
    <property type="entry name" value="ATP_GRASP"/>
    <property type="match status" value="1"/>
</dbReference>
<comment type="catalytic activity">
    <reaction evidence="12 13">
        <text>L-cysteine + L-glutamate + ATP = gamma-L-glutamyl-L-cysteine + ADP + phosphate + H(+)</text>
        <dbReference type="Rhea" id="RHEA:13285"/>
        <dbReference type="ChEBI" id="CHEBI:15378"/>
        <dbReference type="ChEBI" id="CHEBI:29985"/>
        <dbReference type="ChEBI" id="CHEBI:30616"/>
        <dbReference type="ChEBI" id="CHEBI:35235"/>
        <dbReference type="ChEBI" id="CHEBI:43474"/>
        <dbReference type="ChEBI" id="CHEBI:58173"/>
        <dbReference type="ChEBI" id="CHEBI:456216"/>
        <dbReference type="EC" id="6.3.2.2"/>
    </reaction>
</comment>
<keyword evidence="8 13" id="KW-0067">ATP-binding</keyword>